<evidence type="ECO:0000256" key="12">
    <source>
        <dbReference type="HAMAP-Rule" id="MF_01225"/>
    </source>
</evidence>
<evidence type="ECO:0000256" key="7">
    <source>
        <dbReference type="ARBA" id="ARBA00023014"/>
    </source>
</evidence>
<dbReference type="CDD" id="cd01335">
    <property type="entry name" value="Radical_SAM"/>
    <property type="match status" value="1"/>
</dbReference>
<comment type="pathway">
    <text evidence="12">Cofactor biosynthesis; molybdopterin biosynthesis.</text>
</comment>
<feature type="binding site" evidence="12">
    <location>
        <position position="84"/>
    </location>
    <ligand>
        <name>GTP</name>
        <dbReference type="ChEBI" id="CHEBI:37565"/>
    </ligand>
</feature>
<feature type="binding site" evidence="12">
    <location>
        <position position="115"/>
    </location>
    <ligand>
        <name>GTP</name>
        <dbReference type="ChEBI" id="CHEBI:37565"/>
    </ligand>
</feature>
<accession>A0A6J4UHL6</accession>
<dbReference type="PANTHER" id="PTHR22960">
    <property type="entry name" value="MOLYBDOPTERIN COFACTOR SYNTHESIS PROTEIN A"/>
    <property type="match status" value="1"/>
</dbReference>
<dbReference type="SFLD" id="SFLDG01383">
    <property type="entry name" value="cyclic_pyranopterin_phosphate"/>
    <property type="match status" value="1"/>
</dbReference>
<dbReference type="SFLD" id="SFLDS00029">
    <property type="entry name" value="Radical_SAM"/>
    <property type="match status" value="1"/>
</dbReference>
<dbReference type="GO" id="GO:1904047">
    <property type="term" value="F:S-adenosyl-L-methionine binding"/>
    <property type="evidence" value="ECO:0007669"/>
    <property type="project" value="UniProtKB-UniRule"/>
</dbReference>
<keyword evidence="9 12" id="KW-0501">Molybdenum cofactor biosynthesis</keyword>
<dbReference type="HAMAP" id="MF_01225_B">
    <property type="entry name" value="MoaA_B"/>
    <property type="match status" value="1"/>
</dbReference>
<comment type="catalytic activity">
    <reaction evidence="11 12">
        <text>GTP + AH2 + S-adenosyl-L-methionine = (8S)-3',8-cyclo-7,8-dihydroguanosine 5'-triphosphate + 5'-deoxyadenosine + L-methionine + A + H(+)</text>
        <dbReference type="Rhea" id="RHEA:49576"/>
        <dbReference type="ChEBI" id="CHEBI:13193"/>
        <dbReference type="ChEBI" id="CHEBI:15378"/>
        <dbReference type="ChEBI" id="CHEBI:17319"/>
        <dbReference type="ChEBI" id="CHEBI:17499"/>
        <dbReference type="ChEBI" id="CHEBI:37565"/>
        <dbReference type="ChEBI" id="CHEBI:57844"/>
        <dbReference type="ChEBI" id="CHEBI:59789"/>
        <dbReference type="ChEBI" id="CHEBI:131766"/>
        <dbReference type="EC" id="4.1.99.22"/>
    </reaction>
</comment>
<evidence type="ECO:0000256" key="5">
    <source>
        <dbReference type="ARBA" id="ARBA00022741"/>
    </source>
</evidence>
<dbReference type="SUPFAM" id="SSF102114">
    <property type="entry name" value="Radical SAM enzymes"/>
    <property type="match status" value="1"/>
</dbReference>
<evidence type="ECO:0000313" key="14">
    <source>
        <dbReference type="EMBL" id="CAA9548299.1"/>
    </source>
</evidence>
<dbReference type="GO" id="GO:0006777">
    <property type="term" value="P:Mo-molybdopterin cofactor biosynthetic process"/>
    <property type="evidence" value="ECO:0007669"/>
    <property type="project" value="UniProtKB-UniRule"/>
</dbReference>
<dbReference type="PROSITE" id="PS01305">
    <property type="entry name" value="MOAA_NIFB_PQQE"/>
    <property type="match status" value="1"/>
</dbReference>
<evidence type="ECO:0000256" key="10">
    <source>
        <dbReference type="ARBA" id="ARBA00023239"/>
    </source>
</evidence>
<dbReference type="SFLD" id="SFLDG01386">
    <property type="entry name" value="main_SPASM_domain-containing"/>
    <property type="match status" value="1"/>
</dbReference>
<feature type="binding site" evidence="12">
    <location>
        <position position="48"/>
    </location>
    <ligand>
        <name>[4Fe-4S] cluster</name>
        <dbReference type="ChEBI" id="CHEBI:49883"/>
        <label>1</label>
        <note>4Fe-4S-S-AdoMet</note>
    </ligand>
</feature>
<feature type="binding site" evidence="12">
    <location>
        <position position="41"/>
    </location>
    <ligand>
        <name>[4Fe-4S] cluster</name>
        <dbReference type="ChEBI" id="CHEBI:49883"/>
        <label>1</label>
        <note>4Fe-4S-S-AdoMet</note>
    </ligand>
</feature>
<dbReference type="Gene3D" id="3.20.20.70">
    <property type="entry name" value="Aldolase class I"/>
    <property type="match status" value="1"/>
</dbReference>
<feature type="binding site" evidence="12">
    <location>
        <position position="277"/>
    </location>
    <ligand>
        <name>[4Fe-4S] cluster</name>
        <dbReference type="ChEBI" id="CHEBI:49883"/>
        <label>2</label>
        <note>4Fe-4S-substrate</note>
    </ligand>
</feature>
<feature type="binding site" evidence="12">
    <location>
        <position position="274"/>
    </location>
    <ligand>
        <name>[4Fe-4S] cluster</name>
        <dbReference type="ChEBI" id="CHEBI:49883"/>
        <label>2</label>
        <note>4Fe-4S-substrate</note>
    </ligand>
</feature>
<name>A0A6J4UHL6_9BACT</name>
<feature type="binding site" evidence="12">
    <location>
        <position position="45"/>
    </location>
    <ligand>
        <name>[4Fe-4S] cluster</name>
        <dbReference type="ChEBI" id="CHEBI:49883"/>
        <label>1</label>
        <note>4Fe-4S-S-AdoMet</note>
    </ligand>
</feature>
<evidence type="ECO:0000256" key="3">
    <source>
        <dbReference type="ARBA" id="ARBA00022691"/>
    </source>
</evidence>
<evidence type="ECO:0000259" key="13">
    <source>
        <dbReference type="PROSITE" id="PS51918"/>
    </source>
</evidence>
<comment type="subunit">
    <text evidence="12">Monomer and homodimer.</text>
</comment>
<dbReference type="InterPro" id="IPR013483">
    <property type="entry name" value="MoaA"/>
</dbReference>
<dbReference type="PANTHER" id="PTHR22960:SF0">
    <property type="entry name" value="MOLYBDENUM COFACTOR BIOSYNTHESIS PROTEIN 1"/>
    <property type="match status" value="1"/>
</dbReference>
<dbReference type="InterPro" id="IPR050105">
    <property type="entry name" value="MoCo_biosynth_MoaA/MoaC"/>
</dbReference>
<keyword evidence="4 12" id="KW-0479">Metal-binding</keyword>
<comment type="similarity">
    <text evidence="12">Belongs to the radical SAM superfamily. MoaA family.</text>
</comment>
<dbReference type="SMART" id="SM00729">
    <property type="entry name" value="Elp3"/>
    <property type="match status" value="1"/>
</dbReference>
<evidence type="ECO:0000256" key="2">
    <source>
        <dbReference type="ARBA" id="ARBA00022485"/>
    </source>
</evidence>
<dbReference type="GO" id="GO:0061799">
    <property type="term" value="F:cyclic pyranopterin monophosphate synthase activity"/>
    <property type="evidence" value="ECO:0007669"/>
    <property type="project" value="TreeGrafter"/>
</dbReference>
<proteinExistence type="inferred from homology"/>
<organism evidence="14">
    <name type="scientific">uncultured Thermomicrobiales bacterium</name>
    <dbReference type="NCBI Taxonomy" id="1645740"/>
    <lineage>
        <taxon>Bacteria</taxon>
        <taxon>Pseudomonadati</taxon>
        <taxon>Thermomicrobiota</taxon>
        <taxon>Thermomicrobia</taxon>
        <taxon>Thermomicrobiales</taxon>
        <taxon>environmental samples</taxon>
    </lineage>
</organism>
<dbReference type="PROSITE" id="PS51918">
    <property type="entry name" value="RADICAL_SAM"/>
    <property type="match status" value="1"/>
</dbReference>
<feature type="binding site" evidence="12">
    <location>
        <position position="88"/>
    </location>
    <ligand>
        <name>S-adenosyl-L-methionine</name>
        <dbReference type="ChEBI" id="CHEBI:59789"/>
    </ligand>
</feature>
<dbReference type="InterPro" id="IPR040064">
    <property type="entry name" value="MoaA-like"/>
</dbReference>
<dbReference type="GO" id="GO:0061798">
    <property type="term" value="F:GTP 3',8'-cyclase activity"/>
    <property type="evidence" value="ECO:0007669"/>
    <property type="project" value="UniProtKB-UniRule"/>
</dbReference>
<dbReference type="Pfam" id="PF04055">
    <property type="entry name" value="Radical_SAM"/>
    <property type="match status" value="1"/>
</dbReference>
<sequence length="346" mass="37791">MVGAVMAPPSSPLRFEPQPRAARDAFGRAMTYLRISLTDRCNFRCVYCMPALGMKFQPRDELLTDDELVRVVRLCAKTGFTKLRLTGGEPTIRPRIVELVRAMKATPGIEELSMTTNGLLLNRLADPLAGAGLDRVNISIDTLDPDKFKLMTRGGRLDLVWQGIEAADAAGLRPIKLNTVVMRGQNDAEVGEMAALTLANAWQVRFLEIMPLEGVGAVHDEGLVTSEETQERLEARFGPLTPVEVPPGDPARVWRIPGAVGTVGFISPVSAPFCAACNRVRLTADGKLRLCLLRPDEVDLRDLMRAGADDAALELQMRAGIWRKPWGHGLAEGERETVRGMSQIGG</sequence>
<keyword evidence="2 12" id="KW-0004">4Fe-4S</keyword>
<dbReference type="InterPro" id="IPR007197">
    <property type="entry name" value="rSAM"/>
</dbReference>
<evidence type="ECO:0000256" key="1">
    <source>
        <dbReference type="ARBA" id="ARBA00012167"/>
    </source>
</evidence>
<feature type="binding site" evidence="12">
    <location>
        <position position="210"/>
    </location>
    <ligand>
        <name>S-adenosyl-L-methionine</name>
        <dbReference type="ChEBI" id="CHEBI:59789"/>
    </ligand>
</feature>
<dbReference type="GO" id="GO:0005525">
    <property type="term" value="F:GTP binding"/>
    <property type="evidence" value="ECO:0007669"/>
    <property type="project" value="UniProtKB-UniRule"/>
</dbReference>
<gene>
    <name evidence="12" type="primary">moaA</name>
    <name evidence="14" type="ORF">AVDCRST_MAG73-2628</name>
</gene>
<dbReference type="Pfam" id="PF06463">
    <property type="entry name" value="Mob_synth_C"/>
    <property type="match status" value="1"/>
</dbReference>
<feature type="binding site" evidence="12">
    <location>
        <position position="176"/>
    </location>
    <ligand>
        <name>GTP</name>
        <dbReference type="ChEBI" id="CHEBI:37565"/>
    </ligand>
</feature>
<dbReference type="UniPathway" id="UPA00344"/>
<dbReference type="SFLD" id="SFLDG01067">
    <property type="entry name" value="SPASM/twitch_domain_containing"/>
    <property type="match status" value="1"/>
</dbReference>
<dbReference type="NCBIfam" id="TIGR02666">
    <property type="entry name" value="moaA"/>
    <property type="match status" value="1"/>
</dbReference>
<feature type="domain" description="Radical SAM core" evidence="13">
    <location>
        <begin position="25"/>
        <end position="240"/>
    </location>
</feature>
<dbReference type="InterPro" id="IPR058240">
    <property type="entry name" value="rSAM_sf"/>
</dbReference>
<feature type="binding site" evidence="12">
    <location>
        <begin position="279"/>
        <end position="281"/>
    </location>
    <ligand>
        <name>GTP</name>
        <dbReference type="ChEBI" id="CHEBI:37565"/>
    </ligand>
</feature>
<comment type="function">
    <text evidence="12">Catalyzes the cyclization of GTP to (8S)-3',8-cyclo-7,8-dihydroguanosine 5'-triphosphate.</text>
</comment>
<reference evidence="14" key="1">
    <citation type="submission" date="2020-02" db="EMBL/GenBank/DDBJ databases">
        <authorList>
            <person name="Meier V. D."/>
        </authorList>
    </citation>
    <scope>NUCLEOTIDE SEQUENCE</scope>
    <source>
        <strain evidence="14">AVDCRST_MAG73</strain>
    </source>
</reference>
<dbReference type="GO" id="GO:0046872">
    <property type="term" value="F:metal ion binding"/>
    <property type="evidence" value="ECO:0007669"/>
    <property type="project" value="UniProtKB-KW"/>
</dbReference>
<keyword evidence="8 12" id="KW-0342">GTP-binding</keyword>
<dbReference type="AlphaFoldDB" id="A0A6J4UHL6"/>
<feature type="binding site" evidence="12">
    <location>
        <position position="291"/>
    </location>
    <ligand>
        <name>[4Fe-4S] cluster</name>
        <dbReference type="ChEBI" id="CHEBI:49883"/>
        <label>2</label>
        <note>4Fe-4S-substrate</note>
    </ligand>
</feature>
<feature type="binding site" evidence="12">
    <location>
        <position position="47"/>
    </location>
    <ligand>
        <name>S-adenosyl-L-methionine</name>
        <dbReference type="ChEBI" id="CHEBI:59789"/>
    </ligand>
</feature>
<keyword evidence="10 12" id="KW-0456">Lyase</keyword>
<evidence type="ECO:0000256" key="8">
    <source>
        <dbReference type="ARBA" id="ARBA00023134"/>
    </source>
</evidence>
<evidence type="ECO:0000256" key="9">
    <source>
        <dbReference type="ARBA" id="ARBA00023150"/>
    </source>
</evidence>
<dbReference type="InterPro" id="IPR006638">
    <property type="entry name" value="Elp3/MiaA/NifB-like_rSAM"/>
</dbReference>
<dbReference type="InterPro" id="IPR013785">
    <property type="entry name" value="Aldolase_TIM"/>
</dbReference>
<dbReference type="EMBL" id="CADCWE010000175">
    <property type="protein sequence ID" value="CAA9548299.1"/>
    <property type="molecule type" value="Genomic_DNA"/>
</dbReference>
<evidence type="ECO:0000256" key="11">
    <source>
        <dbReference type="ARBA" id="ARBA00048697"/>
    </source>
</evidence>
<comment type="cofactor">
    <cofactor evidence="12">
        <name>[4Fe-4S] cluster</name>
        <dbReference type="ChEBI" id="CHEBI:49883"/>
    </cofactor>
    <text evidence="12">Binds 2 [4Fe-4S] clusters. Binds 1 [4Fe-4S] cluster coordinated with 3 cysteines and an exchangeable S-adenosyl-L-methionine and 1 [4Fe-4S] cluster coordinated with 3 cysteines and the GTP-derived substrate.</text>
</comment>
<keyword evidence="3 12" id="KW-0949">S-adenosyl-L-methionine</keyword>
<protein>
    <recommendedName>
        <fullName evidence="1 12">GTP 3',8-cyclase</fullName>
        <ecNumber evidence="1 12">4.1.99.22</ecNumber>
    </recommendedName>
    <alternativeName>
        <fullName evidence="12">Molybdenum cofactor biosynthesis protein A</fullName>
    </alternativeName>
</protein>
<evidence type="ECO:0000256" key="4">
    <source>
        <dbReference type="ARBA" id="ARBA00022723"/>
    </source>
</evidence>
<keyword evidence="6 12" id="KW-0408">Iron</keyword>
<feature type="binding site" evidence="12">
    <location>
        <position position="34"/>
    </location>
    <ligand>
        <name>GTP</name>
        <dbReference type="ChEBI" id="CHEBI:37565"/>
    </ligand>
</feature>
<dbReference type="InterPro" id="IPR010505">
    <property type="entry name" value="MoaA_twitch"/>
</dbReference>
<keyword evidence="5 12" id="KW-0547">Nucleotide-binding</keyword>
<feature type="binding site" evidence="12">
    <location>
        <position position="139"/>
    </location>
    <ligand>
        <name>S-adenosyl-L-methionine</name>
        <dbReference type="ChEBI" id="CHEBI:59789"/>
    </ligand>
</feature>
<evidence type="ECO:0000256" key="6">
    <source>
        <dbReference type="ARBA" id="ARBA00023004"/>
    </source>
</evidence>
<keyword evidence="7 12" id="KW-0411">Iron-sulfur</keyword>
<dbReference type="CDD" id="cd21117">
    <property type="entry name" value="Twitch_MoaA"/>
    <property type="match status" value="1"/>
</dbReference>
<dbReference type="GO" id="GO:0051539">
    <property type="term" value="F:4 iron, 4 sulfur cluster binding"/>
    <property type="evidence" value="ECO:0007669"/>
    <property type="project" value="UniProtKB-UniRule"/>
</dbReference>
<dbReference type="EC" id="4.1.99.22" evidence="1 12"/>
<dbReference type="InterPro" id="IPR000385">
    <property type="entry name" value="MoaA_NifB_PqqE_Fe-S-bd_CS"/>
</dbReference>